<evidence type="ECO:0000256" key="2">
    <source>
        <dbReference type="ARBA" id="ARBA00003949"/>
    </source>
</evidence>
<keyword evidence="7 12" id="KW-0862">Zinc</keyword>
<name>A0A8S3UCN9_MYTED</name>
<dbReference type="CDD" id="cd01283">
    <property type="entry name" value="cytidine_deaminase"/>
    <property type="match status" value="1"/>
</dbReference>
<keyword evidence="16" id="KW-1185">Reference proteome</keyword>
<gene>
    <name evidence="15" type="ORF">MEDL_55815</name>
</gene>
<dbReference type="GO" id="GO:0004126">
    <property type="term" value="F:cytidine deaminase activity"/>
    <property type="evidence" value="ECO:0007669"/>
    <property type="project" value="UniProtKB-UniRule"/>
</dbReference>
<dbReference type="SUPFAM" id="SSF53927">
    <property type="entry name" value="Cytidine deaminase-like"/>
    <property type="match status" value="1"/>
</dbReference>
<evidence type="ECO:0000313" key="16">
    <source>
        <dbReference type="Proteomes" id="UP000683360"/>
    </source>
</evidence>
<accession>A0A8S3UCN9</accession>
<dbReference type="PANTHER" id="PTHR11644">
    <property type="entry name" value="CYTIDINE DEAMINASE"/>
    <property type="match status" value="1"/>
</dbReference>
<dbReference type="InterPro" id="IPR050202">
    <property type="entry name" value="Cyt/Deoxycyt_deaminase"/>
</dbReference>
<dbReference type="InterPro" id="IPR006262">
    <property type="entry name" value="Cyt_deam_tetra"/>
</dbReference>
<feature type="binding site" evidence="12">
    <location>
        <position position="68"/>
    </location>
    <ligand>
        <name>Zn(2+)</name>
        <dbReference type="ChEBI" id="CHEBI:29105"/>
        <note>catalytic</note>
    </ligand>
</feature>
<comment type="caution">
    <text evidence="15">The sequence shown here is derived from an EMBL/GenBank/DDBJ whole genome shotgun (WGS) entry which is preliminary data.</text>
</comment>
<feature type="binding site" evidence="12">
    <location>
        <position position="102"/>
    </location>
    <ligand>
        <name>Zn(2+)</name>
        <dbReference type="ChEBI" id="CHEBI:29105"/>
        <note>catalytic</note>
    </ligand>
</feature>
<keyword evidence="6 13" id="KW-0378">Hydrolase</keyword>
<evidence type="ECO:0000256" key="5">
    <source>
        <dbReference type="ARBA" id="ARBA00022723"/>
    </source>
</evidence>
<comment type="function">
    <text evidence="2 13">This enzyme scavenges exogenous and endogenous cytidine and 2'-deoxycytidine for UMP synthesis.</text>
</comment>
<dbReference type="InterPro" id="IPR002125">
    <property type="entry name" value="CMP_dCMP_dom"/>
</dbReference>
<evidence type="ECO:0000256" key="9">
    <source>
        <dbReference type="ARBA" id="ARBA00049558"/>
    </source>
</evidence>
<evidence type="ECO:0000313" key="15">
    <source>
        <dbReference type="EMBL" id="CAG2243700.1"/>
    </source>
</evidence>
<dbReference type="OrthoDB" id="414540at2759"/>
<dbReference type="GO" id="GO:0072527">
    <property type="term" value="P:pyrimidine-containing compound metabolic process"/>
    <property type="evidence" value="ECO:0007669"/>
    <property type="project" value="UniProtKB-ARBA"/>
</dbReference>
<evidence type="ECO:0000256" key="3">
    <source>
        <dbReference type="ARBA" id="ARBA00006576"/>
    </source>
</evidence>
<dbReference type="Gene3D" id="3.40.140.10">
    <property type="entry name" value="Cytidine Deaminase, domain 2"/>
    <property type="match status" value="1"/>
</dbReference>
<evidence type="ECO:0000256" key="6">
    <source>
        <dbReference type="ARBA" id="ARBA00022801"/>
    </source>
</evidence>
<protein>
    <recommendedName>
        <fullName evidence="4 13">Cytidine deaminase</fullName>
        <ecNumber evidence="4 13">3.5.4.5</ecNumber>
    </recommendedName>
    <alternativeName>
        <fullName evidence="8 13">Cytidine aminohydrolase</fullName>
    </alternativeName>
</protein>
<dbReference type="InterPro" id="IPR016193">
    <property type="entry name" value="Cytidine_deaminase-like"/>
</dbReference>
<dbReference type="GO" id="GO:0005829">
    <property type="term" value="C:cytosol"/>
    <property type="evidence" value="ECO:0007669"/>
    <property type="project" value="TreeGrafter"/>
</dbReference>
<feature type="active site" description="Proton donor" evidence="10">
    <location>
        <position position="70"/>
    </location>
</feature>
<dbReference type="GO" id="GO:0008270">
    <property type="term" value="F:zinc ion binding"/>
    <property type="evidence" value="ECO:0007669"/>
    <property type="project" value="UniProtKB-UniRule"/>
</dbReference>
<dbReference type="NCBIfam" id="TIGR01354">
    <property type="entry name" value="cyt_deam_tetra"/>
    <property type="match status" value="1"/>
</dbReference>
<dbReference type="Proteomes" id="UP000683360">
    <property type="component" value="Unassembled WGS sequence"/>
</dbReference>
<dbReference type="AlphaFoldDB" id="A0A8S3UCN9"/>
<proteinExistence type="inferred from homology"/>
<comment type="catalytic activity">
    <reaction evidence="9 13">
        <text>cytidine + H2O + H(+) = uridine + NH4(+)</text>
        <dbReference type="Rhea" id="RHEA:16069"/>
        <dbReference type="ChEBI" id="CHEBI:15377"/>
        <dbReference type="ChEBI" id="CHEBI:15378"/>
        <dbReference type="ChEBI" id="CHEBI:16704"/>
        <dbReference type="ChEBI" id="CHEBI:17562"/>
        <dbReference type="ChEBI" id="CHEBI:28938"/>
        <dbReference type="EC" id="3.5.4.5"/>
    </reaction>
</comment>
<feature type="binding site" evidence="12">
    <location>
        <position position="105"/>
    </location>
    <ligand>
        <name>Zn(2+)</name>
        <dbReference type="ChEBI" id="CHEBI:29105"/>
        <note>catalytic</note>
    </ligand>
</feature>
<evidence type="ECO:0000256" key="13">
    <source>
        <dbReference type="RuleBase" id="RU364006"/>
    </source>
</evidence>
<evidence type="ECO:0000256" key="8">
    <source>
        <dbReference type="ARBA" id="ARBA00032005"/>
    </source>
</evidence>
<dbReference type="EC" id="3.5.4.5" evidence="4 13"/>
<dbReference type="EMBL" id="CAJPWZ010002711">
    <property type="protein sequence ID" value="CAG2243700.1"/>
    <property type="molecule type" value="Genomic_DNA"/>
</dbReference>
<keyword evidence="5 12" id="KW-0479">Metal-binding</keyword>
<evidence type="ECO:0000256" key="11">
    <source>
        <dbReference type="PIRSR" id="PIRSR606262-2"/>
    </source>
</evidence>
<dbReference type="NCBIfam" id="NF004064">
    <property type="entry name" value="PRK05578.1"/>
    <property type="match status" value="1"/>
</dbReference>
<feature type="domain" description="CMP/dCMP-type deaminase" evidence="14">
    <location>
        <begin position="16"/>
        <end position="143"/>
    </location>
</feature>
<evidence type="ECO:0000256" key="1">
    <source>
        <dbReference type="ARBA" id="ARBA00001947"/>
    </source>
</evidence>
<comment type="cofactor">
    <cofactor evidence="1 12 13">
        <name>Zn(2+)</name>
        <dbReference type="ChEBI" id="CHEBI:29105"/>
    </cofactor>
</comment>
<reference evidence="15" key="1">
    <citation type="submission" date="2021-03" db="EMBL/GenBank/DDBJ databases">
        <authorList>
            <person name="Bekaert M."/>
        </authorList>
    </citation>
    <scope>NUCLEOTIDE SEQUENCE</scope>
</reference>
<dbReference type="PROSITE" id="PS51747">
    <property type="entry name" value="CYT_DCMP_DEAMINASES_2"/>
    <property type="match status" value="1"/>
</dbReference>
<evidence type="ECO:0000256" key="10">
    <source>
        <dbReference type="PIRSR" id="PIRSR606262-1"/>
    </source>
</evidence>
<dbReference type="Pfam" id="PF00383">
    <property type="entry name" value="dCMP_cyt_deam_1"/>
    <property type="match status" value="1"/>
</dbReference>
<dbReference type="GO" id="GO:0055086">
    <property type="term" value="P:nucleobase-containing small molecule metabolic process"/>
    <property type="evidence" value="ECO:0007669"/>
    <property type="project" value="UniProtKB-ARBA"/>
</dbReference>
<organism evidence="15 16">
    <name type="scientific">Mytilus edulis</name>
    <name type="common">Blue mussel</name>
    <dbReference type="NCBI Taxonomy" id="6550"/>
    <lineage>
        <taxon>Eukaryota</taxon>
        <taxon>Metazoa</taxon>
        <taxon>Spiralia</taxon>
        <taxon>Lophotrochozoa</taxon>
        <taxon>Mollusca</taxon>
        <taxon>Bivalvia</taxon>
        <taxon>Autobranchia</taxon>
        <taxon>Pteriomorphia</taxon>
        <taxon>Mytilida</taxon>
        <taxon>Mytiloidea</taxon>
        <taxon>Mytilidae</taxon>
        <taxon>Mytilinae</taxon>
        <taxon>Mytilus</taxon>
    </lineage>
</organism>
<evidence type="ECO:0000256" key="7">
    <source>
        <dbReference type="ARBA" id="ARBA00022833"/>
    </source>
</evidence>
<feature type="binding site" evidence="11">
    <location>
        <begin position="57"/>
        <end position="63"/>
    </location>
    <ligand>
        <name>substrate</name>
    </ligand>
</feature>
<evidence type="ECO:0000259" key="14">
    <source>
        <dbReference type="PROSITE" id="PS51747"/>
    </source>
</evidence>
<dbReference type="PANTHER" id="PTHR11644:SF2">
    <property type="entry name" value="CYTIDINE DEAMINASE"/>
    <property type="match status" value="1"/>
</dbReference>
<sequence>MFVVTTCEMNLQSLDQTIQDLINAAVKAKDNAYCPYSDFHVGSAVLTEDGHIFSGANVENASYGLSICAERVAICKAVSEGKQNIKAIAVICDVKNDFKGSCGACRQFFVEFNMKMDIYMVKPDLTVKKVTAEELLPMSFNPTALQAERIS</sequence>
<comment type="catalytic activity">
    <reaction evidence="13">
        <text>2'-deoxycytidine + H2O + H(+) = 2'-deoxyuridine + NH4(+)</text>
        <dbReference type="Rhea" id="RHEA:13433"/>
        <dbReference type="ChEBI" id="CHEBI:15377"/>
        <dbReference type="ChEBI" id="CHEBI:15378"/>
        <dbReference type="ChEBI" id="CHEBI:15698"/>
        <dbReference type="ChEBI" id="CHEBI:16450"/>
        <dbReference type="ChEBI" id="CHEBI:28938"/>
        <dbReference type="EC" id="3.5.4.5"/>
    </reaction>
</comment>
<dbReference type="FunFam" id="3.40.140.10:FF:000008">
    <property type="entry name" value="Cytidine deaminase"/>
    <property type="match status" value="1"/>
</dbReference>
<comment type="similarity">
    <text evidence="3 13">Belongs to the cytidine and deoxycytidylate deaminase family.</text>
</comment>
<evidence type="ECO:0000256" key="4">
    <source>
        <dbReference type="ARBA" id="ARBA00012783"/>
    </source>
</evidence>
<evidence type="ECO:0000256" key="12">
    <source>
        <dbReference type="PIRSR" id="PIRSR606262-3"/>
    </source>
</evidence>